<dbReference type="KEGG" id="gtt:GUITHDRAFT_122396"/>
<feature type="coiled-coil region" evidence="1">
    <location>
        <begin position="54"/>
        <end position="99"/>
    </location>
</feature>
<keyword evidence="1" id="KW-0175">Coiled coil</keyword>
<dbReference type="PaxDb" id="55529-EKX31407"/>
<organism evidence="3">
    <name type="scientific">Guillardia theta (strain CCMP2712)</name>
    <name type="common">Cryptophyte</name>
    <dbReference type="NCBI Taxonomy" id="905079"/>
    <lineage>
        <taxon>Eukaryota</taxon>
        <taxon>Cryptophyceae</taxon>
        <taxon>Pyrenomonadales</taxon>
        <taxon>Geminigeraceae</taxon>
        <taxon>Guillardia</taxon>
    </lineage>
</organism>
<dbReference type="AlphaFoldDB" id="L1I5Q5"/>
<dbReference type="HOGENOM" id="CLU_2113626_0_0_1"/>
<reference evidence="3 5" key="1">
    <citation type="journal article" date="2012" name="Nature">
        <title>Algal genomes reveal evolutionary mosaicism and the fate of nucleomorphs.</title>
        <authorList>
            <consortium name="DOE Joint Genome Institute"/>
            <person name="Curtis B.A."/>
            <person name="Tanifuji G."/>
            <person name="Burki F."/>
            <person name="Gruber A."/>
            <person name="Irimia M."/>
            <person name="Maruyama S."/>
            <person name="Arias M.C."/>
            <person name="Ball S.G."/>
            <person name="Gile G.H."/>
            <person name="Hirakawa Y."/>
            <person name="Hopkins J.F."/>
            <person name="Kuo A."/>
            <person name="Rensing S.A."/>
            <person name="Schmutz J."/>
            <person name="Symeonidi A."/>
            <person name="Elias M."/>
            <person name="Eveleigh R.J."/>
            <person name="Herman E.K."/>
            <person name="Klute M.J."/>
            <person name="Nakayama T."/>
            <person name="Obornik M."/>
            <person name="Reyes-Prieto A."/>
            <person name="Armbrust E.V."/>
            <person name="Aves S.J."/>
            <person name="Beiko R.G."/>
            <person name="Coutinho P."/>
            <person name="Dacks J.B."/>
            <person name="Durnford D.G."/>
            <person name="Fast N.M."/>
            <person name="Green B.R."/>
            <person name="Grisdale C.J."/>
            <person name="Hempel F."/>
            <person name="Henrissat B."/>
            <person name="Hoppner M.P."/>
            <person name="Ishida K."/>
            <person name="Kim E."/>
            <person name="Koreny L."/>
            <person name="Kroth P.G."/>
            <person name="Liu Y."/>
            <person name="Malik S.B."/>
            <person name="Maier U.G."/>
            <person name="McRose D."/>
            <person name="Mock T."/>
            <person name="Neilson J.A."/>
            <person name="Onodera N.T."/>
            <person name="Poole A.M."/>
            <person name="Pritham E.J."/>
            <person name="Richards T.A."/>
            <person name="Rocap G."/>
            <person name="Roy S.W."/>
            <person name="Sarai C."/>
            <person name="Schaack S."/>
            <person name="Shirato S."/>
            <person name="Slamovits C.H."/>
            <person name="Spencer D.F."/>
            <person name="Suzuki S."/>
            <person name="Worden A.Z."/>
            <person name="Zauner S."/>
            <person name="Barry K."/>
            <person name="Bell C."/>
            <person name="Bharti A.K."/>
            <person name="Crow J.A."/>
            <person name="Grimwood J."/>
            <person name="Kramer R."/>
            <person name="Lindquist E."/>
            <person name="Lucas S."/>
            <person name="Salamov A."/>
            <person name="McFadden G.I."/>
            <person name="Lane C.E."/>
            <person name="Keeling P.J."/>
            <person name="Gray M.W."/>
            <person name="Grigoriev I.V."/>
            <person name="Archibald J.M."/>
        </authorList>
    </citation>
    <scope>NUCLEOTIDE SEQUENCE</scope>
    <source>
        <strain evidence="3 5">CCMP2712</strain>
    </source>
</reference>
<protein>
    <submittedName>
        <fullName evidence="3 4">Uncharacterized protein</fullName>
    </submittedName>
</protein>
<gene>
    <name evidence="3" type="ORF">GUITHDRAFT_122396</name>
</gene>
<dbReference type="Proteomes" id="UP000011087">
    <property type="component" value="Unassembled WGS sequence"/>
</dbReference>
<reference evidence="5" key="2">
    <citation type="submission" date="2012-11" db="EMBL/GenBank/DDBJ databases">
        <authorList>
            <person name="Kuo A."/>
            <person name="Curtis B.A."/>
            <person name="Tanifuji G."/>
            <person name="Burki F."/>
            <person name="Gruber A."/>
            <person name="Irimia M."/>
            <person name="Maruyama S."/>
            <person name="Arias M.C."/>
            <person name="Ball S.G."/>
            <person name="Gile G.H."/>
            <person name="Hirakawa Y."/>
            <person name="Hopkins J.F."/>
            <person name="Rensing S.A."/>
            <person name="Schmutz J."/>
            <person name="Symeonidi A."/>
            <person name="Elias M."/>
            <person name="Eveleigh R.J."/>
            <person name="Herman E.K."/>
            <person name="Klute M.J."/>
            <person name="Nakayama T."/>
            <person name="Obornik M."/>
            <person name="Reyes-Prieto A."/>
            <person name="Armbrust E.V."/>
            <person name="Aves S.J."/>
            <person name="Beiko R.G."/>
            <person name="Coutinho P."/>
            <person name="Dacks J.B."/>
            <person name="Durnford D.G."/>
            <person name="Fast N.M."/>
            <person name="Green B.R."/>
            <person name="Grisdale C."/>
            <person name="Hempe F."/>
            <person name="Henrissat B."/>
            <person name="Hoppner M.P."/>
            <person name="Ishida K.-I."/>
            <person name="Kim E."/>
            <person name="Koreny L."/>
            <person name="Kroth P.G."/>
            <person name="Liu Y."/>
            <person name="Malik S.-B."/>
            <person name="Maier U.G."/>
            <person name="McRose D."/>
            <person name="Mock T."/>
            <person name="Neilson J.A."/>
            <person name="Onodera N.T."/>
            <person name="Poole A.M."/>
            <person name="Pritham E.J."/>
            <person name="Richards T.A."/>
            <person name="Rocap G."/>
            <person name="Roy S.W."/>
            <person name="Sarai C."/>
            <person name="Schaack S."/>
            <person name="Shirato S."/>
            <person name="Slamovits C.H."/>
            <person name="Spencer D.F."/>
            <person name="Suzuki S."/>
            <person name="Worden A.Z."/>
            <person name="Zauner S."/>
            <person name="Barry K."/>
            <person name="Bell C."/>
            <person name="Bharti A.K."/>
            <person name="Crow J.A."/>
            <person name="Grimwood J."/>
            <person name="Kramer R."/>
            <person name="Lindquist E."/>
            <person name="Lucas S."/>
            <person name="Salamov A."/>
            <person name="McFadden G.I."/>
            <person name="Lane C.E."/>
            <person name="Keeling P.J."/>
            <person name="Gray M.W."/>
            <person name="Grigoriev I.V."/>
            <person name="Archibald J.M."/>
        </authorList>
    </citation>
    <scope>NUCLEOTIDE SEQUENCE</scope>
    <source>
        <strain evidence="5">CCMP2712</strain>
    </source>
</reference>
<name>L1I5Q5_GUITC</name>
<dbReference type="GeneID" id="17288129"/>
<dbReference type="RefSeq" id="XP_005818387.1">
    <property type="nucleotide sequence ID" value="XM_005818330.1"/>
</dbReference>
<evidence type="ECO:0000313" key="3">
    <source>
        <dbReference type="EMBL" id="EKX31407.1"/>
    </source>
</evidence>
<proteinExistence type="predicted"/>
<evidence type="ECO:0000256" key="1">
    <source>
        <dbReference type="SAM" id="Coils"/>
    </source>
</evidence>
<dbReference type="EMBL" id="JH993287">
    <property type="protein sequence ID" value="EKX31407.1"/>
    <property type="molecule type" value="Genomic_DNA"/>
</dbReference>
<evidence type="ECO:0000256" key="2">
    <source>
        <dbReference type="SAM" id="MobiDB-lite"/>
    </source>
</evidence>
<reference evidence="4" key="3">
    <citation type="submission" date="2016-03" db="UniProtKB">
        <authorList>
            <consortium name="EnsemblProtists"/>
        </authorList>
    </citation>
    <scope>IDENTIFICATION</scope>
</reference>
<sequence length="115" mass="13246">MSGRPWDHLPSDDASSDLKDASGRLLKDVDDVLEKENDWLKRTSHKVELWGFANEKIVRDFNKFKKDLNELNNLLLNSMADMNDTMDSLSLDIHNLTDRVKLVEMEISKTRVSKG</sequence>
<evidence type="ECO:0000313" key="5">
    <source>
        <dbReference type="Proteomes" id="UP000011087"/>
    </source>
</evidence>
<accession>L1I5Q5</accession>
<evidence type="ECO:0000313" key="4">
    <source>
        <dbReference type="EnsemblProtists" id="EKX31407"/>
    </source>
</evidence>
<keyword evidence="5" id="KW-1185">Reference proteome</keyword>
<feature type="region of interest" description="Disordered" evidence="2">
    <location>
        <begin position="1"/>
        <end position="20"/>
    </location>
</feature>
<dbReference type="EnsemblProtists" id="EKX31407">
    <property type="protein sequence ID" value="EKX31407"/>
    <property type="gene ID" value="GUITHDRAFT_122396"/>
</dbReference>